<dbReference type="InterPro" id="IPR000432">
    <property type="entry name" value="DNA_mismatch_repair_MutS_C"/>
</dbReference>
<feature type="domain" description="DNA mismatch repair proteins mutS family" evidence="4">
    <location>
        <begin position="498"/>
        <end position="693"/>
    </location>
</feature>
<evidence type="ECO:0000256" key="3">
    <source>
        <dbReference type="ARBA" id="ARBA00023125"/>
    </source>
</evidence>
<keyword evidence="2" id="KW-0067">ATP-binding</keyword>
<reference evidence="5 6" key="1">
    <citation type="journal article" date="2016" name="ISME J.">
        <title>Chasing the elusive Euryarchaeota class WSA2: genomes reveal a uniquely fastidious methyl-reducing methanogen.</title>
        <authorList>
            <person name="Nobu M.K."/>
            <person name="Narihiro T."/>
            <person name="Kuroda K."/>
            <person name="Mei R."/>
            <person name="Liu W.T."/>
        </authorList>
    </citation>
    <scope>NUCLEOTIDE SEQUENCE [LARGE SCALE GENOMIC DNA]</scope>
    <source>
        <strain evidence="5">U1lsi0528_Bin055</strain>
    </source>
</reference>
<organism evidence="5 6">
    <name type="scientific">Candidatus Methanofastidiosum methylothiophilum</name>
    <dbReference type="NCBI Taxonomy" id="1705564"/>
    <lineage>
        <taxon>Archaea</taxon>
        <taxon>Methanobacteriati</taxon>
        <taxon>Methanobacteriota</taxon>
        <taxon>Stenosarchaea group</taxon>
        <taxon>Candidatus Methanofastidiosia</taxon>
        <taxon>Candidatus Methanofastidiosales</taxon>
        <taxon>Candidatus Methanofastidiosaceae</taxon>
        <taxon>Candidatus Methanofastidiosum</taxon>
    </lineage>
</organism>
<dbReference type="AlphaFoldDB" id="A0A150J468"/>
<dbReference type="InterPro" id="IPR027417">
    <property type="entry name" value="P-loop_NTPase"/>
</dbReference>
<evidence type="ECO:0000256" key="2">
    <source>
        <dbReference type="ARBA" id="ARBA00022840"/>
    </source>
</evidence>
<protein>
    <submittedName>
        <fullName evidence="5">DNA-binding protein MutS2</fullName>
    </submittedName>
</protein>
<name>A0A150J468_9EURY</name>
<dbReference type="PATRIC" id="fig|1705409.3.peg.1066"/>
<evidence type="ECO:0000256" key="1">
    <source>
        <dbReference type="ARBA" id="ARBA00022741"/>
    </source>
</evidence>
<dbReference type="EMBL" id="LNGC01000037">
    <property type="protein sequence ID" value="KYC52013.1"/>
    <property type="molecule type" value="Genomic_DNA"/>
</dbReference>
<dbReference type="SMART" id="SM00534">
    <property type="entry name" value="MUTSac"/>
    <property type="match status" value="1"/>
</dbReference>
<dbReference type="GO" id="GO:0005524">
    <property type="term" value="F:ATP binding"/>
    <property type="evidence" value="ECO:0007669"/>
    <property type="project" value="UniProtKB-KW"/>
</dbReference>
<evidence type="ECO:0000313" key="5">
    <source>
        <dbReference type="EMBL" id="KYC52013.1"/>
    </source>
</evidence>
<dbReference type="PANTHER" id="PTHR11361">
    <property type="entry name" value="DNA MISMATCH REPAIR PROTEIN MUTS FAMILY MEMBER"/>
    <property type="match status" value="1"/>
</dbReference>
<dbReference type="SUPFAM" id="SSF52540">
    <property type="entry name" value="P-loop containing nucleoside triphosphate hydrolases"/>
    <property type="match status" value="1"/>
</dbReference>
<gene>
    <name evidence="5" type="primary">mutS2</name>
    <name evidence="5" type="ORF">AMQ22_01033</name>
</gene>
<sequence>MDICQILGEKSLEKALEYYSEDELKSIIEKLELEKLLKIPGFGKKKVLQIQKETFENKTGKKYEEVLFGDAWEIYEEIVSILVSYPQTERSRNRFYLYMPLRDKELILKRLNYCYKAKKFVEGLTPGEIKKILEYLNGISDLKIPSLKKFRDRVLITDDEEISIKTKSDYYDSIYLSSPHEARGIREDYPLIFYLYGKNSALYDTLSEISDFSINIDDFSIRDIVPELYIERFIENSQKIILILDMYKVLFDIKNGRGIAADDDAKLSDYVQKLQKISDRVDSFSKGNFPDERLNKLKEALNLEEMVKTIEKEINERFSKIIETQDIGIAGKDILSMLSDIKHSDPLKAFQTYIPKQLEDAYRKIVKESVDDLNKKTGFDVSELFPEEVSFPIEANRNELFEIKENIKKEISKREFEIKKEMMDISELWDFLNQRVEECYDIDFFVAMGRFAVEKNLLMPKISDKGLSFRNGKNVLIQNPIPINYKIGTTDDNMSGNENVIILTGANSGGKTTLLKLALTLQILFQMGFLVPAEDSYTPIFDEIGFLSKHRGDSRGAFETSLKRLVPLAIEEKKRLLLVDELEAITEPGSAARIIGTFLNFLRNSNTLCVIVTHLGEDIISSIKSIEGKLPEDMRVDGIEAKGLDEALELIVDRQPVFYKAGKSTPELIVERLSKTTEGKEKEIYQKMVDVLRQKP</sequence>
<dbReference type="GO" id="GO:0030983">
    <property type="term" value="F:mismatched DNA binding"/>
    <property type="evidence" value="ECO:0007669"/>
    <property type="project" value="InterPro"/>
</dbReference>
<dbReference type="Gene3D" id="3.40.50.300">
    <property type="entry name" value="P-loop containing nucleotide triphosphate hydrolases"/>
    <property type="match status" value="1"/>
</dbReference>
<proteinExistence type="predicted"/>
<evidence type="ECO:0000259" key="4">
    <source>
        <dbReference type="SMART" id="SM00534"/>
    </source>
</evidence>
<dbReference type="PIRSF" id="PIRSF029254">
    <property type="entry name" value="MutS_C_archaeal"/>
    <property type="match status" value="1"/>
</dbReference>
<evidence type="ECO:0000313" key="6">
    <source>
        <dbReference type="Proteomes" id="UP000075398"/>
    </source>
</evidence>
<comment type="caution">
    <text evidence="5">The sequence shown here is derived from an EMBL/GenBank/DDBJ whole genome shotgun (WGS) entry which is preliminary data.</text>
</comment>
<keyword evidence="1" id="KW-0547">Nucleotide-binding</keyword>
<dbReference type="InterPro" id="IPR045076">
    <property type="entry name" value="MutS"/>
</dbReference>
<dbReference type="InterPro" id="IPR012401">
    <property type="entry name" value="DNA-bd_MutS2_arc"/>
</dbReference>
<keyword evidence="3 5" id="KW-0238">DNA-binding</keyword>
<dbReference type="PANTHER" id="PTHR11361:SF125">
    <property type="entry name" value="DNA-BINDING PROTEIN MUTS2"/>
    <property type="match status" value="1"/>
</dbReference>
<dbReference type="STRING" id="1705564.APG08_00456"/>
<dbReference type="GO" id="GO:0140664">
    <property type="term" value="F:ATP-dependent DNA damage sensor activity"/>
    <property type="evidence" value="ECO:0007669"/>
    <property type="project" value="InterPro"/>
</dbReference>
<dbReference type="Proteomes" id="UP000075398">
    <property type="component" value="Unassembled WGS sequence"/>
</dbReference>
<dbReference type="GO" id="GO:0006298">
    <property type="term" value="P:mismatch repair"/>
    <property type="evidence" value="ECO:0007669"/>
    <property type="project" value="InterPro"/>
</dbReference>
<dbReference type="Gene3D" id="1.10.150.20">
    <property type="entry name" value="5' to 3' exonuclease, C-terminal subdomain"/>
    <property type="match status" value="1"/>
</dbReference>
<accession>A0A150J468</accession>